<evidence type="ECO:0000259" key="2">
    <source>
        <dbReference type="PROSITE" id="PS50887"/>
    </source>
</evidence>
<protein>
    <submittedName>
        <fullName evidence="3">GGDEF domain-containing protein</fullName>
    </submittedName>
</protein>
<geneLocation type="plasmid" evidence="3 4">
    <name>unnamed1</name>
</geneLocation>
<dbReference type="InterPro" id="IPR000160">
    <property type="entry name" value="GGDEF_dom"/>
</dbReference>
<dbReference type="SUPFAM" id="SSF55073">
    <property type="entry name" value="Nucleotide cyclase"/>
    <property type="match status" value="1"/>
</dbReference>
<evidence type="ECO:0000256" key="1">
    <source>
        <dbReference type="SAM" id="Phobius"/>
    </source>
</evidence>
<evidence type="ECO:0000313" key="3">
    <source>
        <dbReference type="EMBL" id="QPQ94653.1"/>
    </source>
</evidence>
<dbReference type="InterPro" id="IPR043128">
    <property type="entry name" value="Rev_trsase/Diguanyl_cyclase"/>
</dbReference>
<organism evidence="3 4">
    <name type="scientific">Burkholderia glumae</name>
    <name type="common">Pseudomonas glumae</name>
    <dbReference type="NCBI Taxonomy" id="337"/>
    <lineage>
        <taxon>Bacteria</taxon>
        <taxon>Pseudomonadati</taxon>
        <taxon>Pseudomonadota</taxon>
        <taxon>Betaproteobacteria</taxon>
        <taxon>Burkholderiales</taxon>
        <taxon>Burkholderiaceae</taxon>
        <taxon>Burkholderia</taxon>
    </lineage>
</organism>
<dbReference type="SMART" id="SM00267">
    <property type="entry name" value="GGDEF"/>
    <property type="match status" value="1"/>
</dbReference>
<dbReference type="Gene3D" id="3.30.70.270">
    <property type="match status" value="1"/>
</dbReference>
<reference evidence="3 4" key="1">
    <citation type="submission" date="2020-12" db="EMBL/GenBank/DDBJ databases">
        <title>FDA dAtabase for Regulatory Grade micrObial Sequences (FDA-ARGOS): Supporting development and validation of Infectious Disease Dx tests.</title>
        <authorList>
            <person name="Minogue T."/>
            <person name="Wolcott M."/>
            <person name="Wasieloski L."/>
            <person name="Aguilar W."/>
            <person name="Moore D."/>
            <person name="Jaissle J."/>
            <person name="Tallon L."/>
            <person name="Sadzewicz L."/>
            <person name="Zhao X."/>
            <person name="Boylan J."/>
            <person name="Ott S."/>
            <person name="Bowen H."/>
            <person name="Vavikolanu K."/>
            <person name="Mehta A."/>
            <person name="Aluvathingal J."/>
            <person name="Nadendla S."/>
            <person name="Yan Y."/>
            <person name="Sichtig H."/>
        </authorList>
    </citation>
    <scope>NUCLEOTIDE SEQUENCE [LARGE SCALE GENOMIC DNA]</scope>
    <source>
        <strain evidence="3 4">FDAARGOS_949</strain>
        <plasmid evidence="3 4">unnamed1</plasmid>
    </source>
</reference>
<dbReference type="EMBL" id="CP065602">
    <property type="protein sequence ID" value="QPQ94653.1"/>
    <property type="molecule type" value="Genomic_DNA"/>
</dbReference>
<dbReference type="PROSITE" id="PS50887">
    <property type="entry name" value="GGDEF"/>
    <property type="match status" value="1"/>
</dbReference>
<gene>
    <name evidence="3" type="ORF">I6H06_28970</name>
</gene>
<keyword evidence="1" id="KW-0812">Transmembrane</keyword>
<feature type="transmembrane region" description="Helical" evidence="1">
    <location>
        <begin position="62"/>
        <end position="80"/>
    </location>
</feature>
<accession>A0AAP9Y5L6</accession>
<dbReference type="PANTHER" id="PTHR44757">
    <property type="entry name" value="DIGUANYLATE CYCLASE DGCP"/>
    <property type="match status" value="1"/>
</dbReference>
<evidence type="ECO:0000313" key="4">
    <source>
        <dbReference type="Proteomes" id="UP000594892"/>
    </source>
</evidence>
<dbReference type="InterPro" id="IPR052155">
    <property type="entry name" value="Biofilm_reg_signaling"/>
</dbReference>
<dbReference type="InterPro" id="IPR029787">
    <property type="entry name" value="Nucleotide_cyclase"/>
</dbReference>
<dbReference type="CDD" id="cd01949">
    <property type="entry name" value="GGDEF"/>
    <property type="match status" value="1"/>
</dbReference>
<keyword evidence="1" id="KW-0472">Membrane</keyword>
<proteinExistence type="predicted"/>
<dbReference type="Proteomes" id="UP000594892">
    <property type="component" value="Plasmid unnamed1"/>
</dbReference>
<dbReference type="PANTHER" id="PTHR44757:SF2">
    <property type="entry name" value="BIOFILM ARCHITECTURE MAINTENANCE PROTEIN MBAA"/>
    <property type="match status" value="1"/>
</dbReference>
<dbReference type="NCBIfam" id="TIGR00254">
    <property type="entry name" value="GGDEF"/>
    <property type="match status" value="1"/>
</dbReference>
<keyword evidence="1" id="KW-1133">Transmembrane helix</keyword>
<feature type="domain" description="GGDEF" evidence="2">
    <location>
        <begin position="177"/>
        <end position="311"/>
    </location>
</feature>
<dbReference type="RefSeq" id="WP_017433349.1">
    <property type="nucleotide sequence ID" value="NZ_CP065602.1"/>
</dbReference>
<dbReference type="AlphaFoldDB" id="A0AAP9Y5L6"/>
<keyword evidence="3" id="KW-0614">Plasmid</keyword>
<sequence length="312" mass="33453">MASFKERLQIALQLRQMSRLAKGDLSMPEARRWEVSHLVATAIVAASAGALTTVFFRQPDLNLQLLGTALLFGYCSGIVARVAIRPYIAIPALIIAAGPAIIATALWQDAPHRYLSCMFAIFLLGGCETALYVYKTASRHITTRLDMSVLAYHDPVTGLANRLGLQRAYRLAVAKSSMIAVHCLDLDGFKGVNDSFGHSAGDDLLVQVARRIRAVMPEGSVVARMGGDEFVALQFDTSDDIDAYAIGRSIVQELAKPFPVGNENIQITASLGFAVAPAHRSNLGELLKLADAASYHIKKSGGGGAISSLNLQ</sequence>
<feature type="transmembrane region" description="Helical" evidence="1">
    <location>
        <begin position="87"/>
        <end position="107"/>
    </location>
</feature>
<dbReference type="Pfam" id="PF00990">
    <property type="entry name" value="GGDEF"/>
    <property type="match status" value="1"/>
</dbReference>
<feature type="transmembrane region" description="Helical" evidence="1">
    <location>
        <begin position="113"/>
        <end position="134"/>
    </location>
</feature>
<dbReference type="GeneID" id="93068768"/>
<name>A0AAP9Y5L6_BURGL</name>
<feature type="transmembrane region" description="Helical" evidence="1">
    <location>
        <begin position="35"/>
        <end position="56"/>
    </location>
</feature>